<sequence length="57" mass="6414">MSGEMNLFLFAHRPTKILVSVPVRSVFHDLLLGLEMKPRCSSLDMEGLSQGLPLTWN</sequence>
<dbReference type="AlphaFoldDB" id="A0A0C3JDZ2"/>
<dbReference type="EMBL" id="KN832060">
    <property type="protein sequence ID" value="KIN95826.1"/>
    <property type="molecule type" value="Genomic_DNA"/>
</dbReference>
<evidence type="ECO:0000313" key="2">
    <source>
        <dbReference type="Proteomes" id="UP000054217"/>
    </source>
</evidence>
<name>A0A0C3JDZ2_PISTI</name>
<dbReference type="Proteomes" id="UP000054217">
    <property type="component" value="Unassembled WGS sequence"/>
</dbReference>
<reference evidence="2" key="2">
    <citation type="submission" date="2015-01" db="EMBL/GenBank/DDBJ databases">
        <title>Evolutionary Origins and Diversification of the Mycorrhizal Mutualists.</title>
        <authorList>
            <consortium name="DOE Joint Genome Institute"/>
            <consortium name="Mycorrhizal Genomics Consortium"/>
            <person name="Kohler A."/>
            <person name="Kuo A."/>
            <person name="Nagy L.G."/>
            <person name="Floudas D."/>
            <person name="Copeland A."/>
            <person name="Barry K.W."/>
            <person name="Cichocki N."/>
            <person name="Veneault-Fourrey C."/>
            <person name="LaButti K."/>
            <person name="Lindquist E.A."/>
            <person name="Lipzen A."/>
            <person name="Lundell T."/>
            <person name="Morin E."/>
            <person name="Murat C."/>
            <person name="Riley R."/>
            <person name="Ohm R."/>
            <person name="Sun H."/>
            <person name="Tunlid A."/>
            <person name="Henrissat B."/>
            <person name="Grigoriev I.V."/>
            <person name="Hibbett D.S."/>
            <person name="Martin F."/>
        </authorList>
    </citation>
    <scope>NUCLEOTIDE SEQUENCE [LARGE SCALE GENOMIC DNA]</scope>
    <source>
        <strain evidence="2">Marx 270</strain>
    </source>
</reference>
<dbReference type="HOGENOM" id="CLU_3002166_0_0_1"/>
<protein>
    <submittedName>
        <fullName evidence="1">Uncharacterized protein</fullName>
    </submittedName>
</protein>
<reference evidence="1 2" key="1">
    <citation type="submission" date="2014-04" db="EMBL/GenBank/DDBJ databases">
        <authorList>
            <consortium name="DOE Joint Genome Institute"/>
            <person name="Kuo A."/>
            <person name="Kohler A."/>
            <person name="Costa M.D."/>
            <person name="Nagy L.G."/>
            <person name="Floudas D."/>
            <person name="Copeland A."/>
            <person name="Barry K.W."/>
            <person name="Cichocki N."/>
            <person name="Veneault-Fourrey C."/>
            <person name="LaButti K."/>
            <person name="Lindquist E.A."/>
            <person name="Lipzen A."/>
            <person name="Lundell T."/>
            <person name="Morin E."/>
            <person name="Murat C."/>
            <person name="Sun H."/>
            <person name="Tunlid A."/>
            <person name="Henrissat B."/>
            <person name="Grigoriev I.V."/>
            <person name="Hibbett D.S."/>
            <person name="Martin F."/>
            <person name="Nordberg H.P."/>
            <person name="Cantor M.N."/>
            <person name="Hua S.X."/>
        </authorList>
    </citation>
    <scope>NUCLEOTIDE SEQUENCE [LARGE SCALE GENOMIC DNA]</scope>
    <source>
        <strain evidence="1 2">Marx 270</strain>
    </source>
</reference>
<evidence type="ECO:0000313" key="1">
    <source>
        <dbReference type="EMBL" id="KIN95826.1"/>
    </source>
</evidence>
<gene>
    <name evidence="1" type="ORF">M404DRAFT_1007206</name>
</gene>
<proteinExistence type="predicted"/>
<keyword evidence="2" id="KW-1185">Reference proteome</keyword>
<accession>A0A0C3JDZ2</accession>
<dbReference type="InParanoid" id="A0A0C3JDZ2"/>
<feature type="non-terminal residue" evidence="1">
    <location>
        <position position="57"/>
    </location>
</feature>
<organism evidence="1 2">
    <name type="scientific">Pisolithus tinctorius Marx 270</name>
    <dbReference type="NCBI Taxonomy" id="870435"/>
    <lineage>
        <taxon>Eukaryota</taxon>
        <taxon>Fungi</taxon>
        <taxon>Dikarya</taxon>
        <taxon>Basidiomycota</taxon>
        <taxon>Agaricomycotina</taxon>
        <taxon>Agaricomycetes</taxon>
        <taxon>Agaricomycetidae</taxon>
        <taxon>Boletales</taxon>
        <taxon>Sclerodermatineae</taxon>
        <taxon>Pisolithaceae</taxon>
        <taxon>Pisolithus</taxon>
    </lineage>
</organism>